<organism evidence="4 5">
    <name type="scientific">Cobetia amphilecti</name>
    <dbReference type="NCBI Taxonomy" id="1055104"/>
    <lineage>
        <taxon>Bacteria</taxon>
        <taxon>Pseudomonadati</taxon>
        <taxon>Pseudomonadota</taxon>
        <taxon>Gammaproteobacteria</taxon>
        <taxon>Oceanospirillales</taxon>
        <taxon>Halomonadaceae</taxon>
        <taxon>Cobetia</taxon>
    </lineage>
</organism>
<dbReference type="GO" id="GO:0016989">
    <property type="term" value="F:sigma factor antagonist activity"/>
    <property type="evidence" value="ECO:0007669"/>
    <property type="project" value="InterPro"/>
</dbReference>
<evidence type="ECO:0000256" key="1">
    <source>
        <dbReference type="SAM" id="MobiDB-lite"/>
    </source>
</evidence>
<protein>
    <submittedName>
        <fullName evidence="4">Sigma-E factor negative regulatory protein</fullName>
    </submittedName>
</protein>
<dbReference type="InterPro" id="IPR052383">
    <property type="entry name" value="Anti-sigma-E_RseA-like"/>
</dbReference>
<dbReference type="EMBL" id="JAUORK010000036">
    <property type="protein sequence ID" value="MDO6673850.1"/>
    <property type="molecule type" value="Genomic_DNA"/>
</dbReference>
<dbReference type="InterPro" id="IPR005572">
    <property type="entry name" value="Anti-sigma_E_RseA_N"/>
</dbReference>
<evidence type="ECO:0000259" key="3">
    <source>
        <dbReference type="Pfam" id="PF03872"/>
    </source>
</evidence>
<dbReference type="Gene3D" id="1.10.10.880">
    <property type="entry name" value="Anti sigma-E protein RseA, N-terminal domain"/>
    <property type="match status" value="1"/>
</dbReference>
<sequence length="245" mass="25664">MNLKTTESVKESLSALMDAEGDELDLRRVLKGLDESPEAADTWRRYHLARSAMHRERESTFTLDIASAVSAEVELISREAPVSAPPVAERRSLFSFAGSAAIAAGVAVMVITGVQVFNGGDNGVPGGVNSGAELASGSSVNQGGSAIQGGTVRQVSQPSVNAEASQWVQPGTNSGLMQVGVTPSSSRPMFMAPQSGSYDSGMSSSNVAAADLAQRRLLEAYLSQHSSRGPVPERSEWISLQDVAQ</sequence>
<feature type="domain" description="Anti sigma-E protein RseA N-terminal" evidence="3">
    <location>
        <begin position="10"/>
        <end position="74"/>
    </location>
</feature>
<feature type="transmembrane region" description="Helical" evidence="2">
    <location>
        <begin position="93"/>
        <end position="117"/>
    </location>
</feature>
<proteinExistence type="predicted"/>
<dbReference type="InterPro" id="IPR036147">
    <property type="entry name" value="Anti-sigma_E_RseA_N_sf"/>
</dbReference>
<reference evidence="4" key="1">
    <citation type="submission" date="2023-07" db="EMBL/GenBank/DDBJ databases">
        <title>Genome content predicts the carbon catabolic preferences of heterotrophic bacteria.</title>
        <authorList>
            <person name="Gralka M."/>
        </authorList>
    </citation>
    <scope>NUCLEOTIDE SEQUENCE</scope>
    <source>
        <strain evidence="4">C2R13</strain>
    </source>
</reference>
<accession>A0AAP4WX95</accession>
<dbReference type="PANTHER" id="PTHR38104:SF1">
    <property type="entry name" value="ANTI-SIGMA-E FACTOR RSEA"/>
    <property type="match status" value="1"/>
</dbReference>
<feature type="region of interest" description="Disordered" evidence="1">
    <location>
        <begin position="224"/>
        <end position="245"/>
    </location>
</feature>
<dbReference type="SUPFAM" id="SSF89069">
    <property type="entry name" value="N-terminal, cytoplasmic domain of anti-sigmaE factor RseA"/>
    <property type="match status" value="1"/>
</dbReference>
<dbReference type="AlphaFoldDB" id="A0AAP4WX95"/>
<comment type="caution">
    <text evidence="4">The sequence shown here is derived from an EMBL/GenBank/DDBJ whole genome shotgun (WGS) entry which is preliminary data.</text>
</comment>
<dbReference type="PANTHER" id="PTHR38104">
    <property type="match status" value="1"/>
</dbReference>
<dbReference type="Proteomes" id="UP001170481">
    <property type="component" value="Unassembled WGS sequence"/>
</dbReference>
<name>A0AAP4WX95_9GAMM</name>
<evidence type="ECO:0000313" key="5">
    <source>
        <dbReference type="Proteomes" id="UP001170481"/>
    </source>
</evidence>
<dbReference type="RefSeq" id="WP_303595597.1">
    <property type="nucleotide sequence ID" value="NZ_JAUORK010000036.1"/>
</dbReference>
<dbReference type="CDD" id="cd16328">
    <property type="entry name" value="RseA_N"/>
    <property type="match status" value="1"/>
</dbReference>
<gene>
    <name evidence="4" type="ORF">Q4535_17225</name>
</gene>
<evidence type="ECO:0000256" key="2">
    <source>
        <dbReference type="SAM" id="Phobius"/>
    </source>
</evidence>
<evidence type="ECO:0000313" key="4">
    <source>
        <dbReference type="EMBL" id="MDO6673850.1"/>
    </source>
</evidence>
<keyword evidence="2" id="KW-1133">Transmembrane helix</keyword>
<keyword evidence="2" id="KW-0812">Transmembrane</keyword>
<keyword evidence="2" id="KW-0472">Membrane</keyword>
<dbReference type="Pfam" id="PF03872">
    <property type="entry name" value="RseA_N"/>
    <property type="match status" value="1"/>
</dbReference>